<dbReference type="Proteomes" id="UP000263268">
    <property type="component" value="Unassembled WGS sequence"/>
</dbReference>
<proteinExistence type="predicted"/>
<name>A0A3D6BYM4_9FLAO</name>
<sequence length="235" mass="28222">MEKKYIYSKQTSLWGKREIIGFGNKEFYIKEIERNIANKIIMENHYSKKYYNATYIHLGLFVKNDLKGVLQYGYAMNPASCGSVVKDTKQDEYLELNRMWIADRIGEYPESKSISYSLKYIRRKFPKIKWIQSFADERCGGFGIVYQACSFDYYGSHKSDFWELEGKVYHNIQMTVSKESKRYSGEAKYLQENKHRAKKMNLKQFRYIKFLDQREKKKCLLKKQPYPKHYKHETN</sequence>
<dbReference type="InterPro" id="IPR057895">
    <property type="entry name" value="Mom"/>
</dbReference>
<evidence type="ECO:0000313" key="2">
    <source>
        <dbReference type="Proteomes" id="UP000263268"/>
    </source>
</evidence>
<dbReference type="AlphaFoldDB" id="A0A3D6BYM4"/>
<accession>A0A3D6BYM4</accession>
<organism evidence="1 2">
    <name type="scientific">Xanthomarina gelatinilytica</name>
    <dbReference type="NCBI Taxonomy" id="1137281"/>
    <lineage>
        <taxon>Bacteria</taxon>
        <taxon>Pseudomonadati</taxon>
        <taxon>Bacteroidota</taxon>
        <taxon>Flavobacteriia</taxon>
        <taxon>Flavobacteriales</taxon>
        <taxon>Flavobacteriaceae</taxon>
        <taxon>Xanthomarina</taxon>
    </lineage>
</organism>
<evidence type="ECO:0000313" key="1">
    <source>
        <dbReference type="EMBL" id="HCY83279.1"/>
    </source>
</evidence>
<comment type="caution">
    <text evidence="1">The sequence shown here is derived from an EMBL/GenBank/DDBJ whole genome shotgun (WGS) entry which is preliminary data.</text>
</comment>
<dbReference type="EMBL" id="DPRK01000284">
    <property type="protein sequence ID" value="HCY83279.1"/>
    <property type="molecule type" value="Genomic_DNA"/>
</dbReference>
<gene>
    <name evidence="1" type="ORF">DHV22_17600</name>
</gene>
<dbReference type="Pfam" id="PF25680">
    <property type="entry name" value="Mom"/>
    <property type="match status" value="1"/>
</dbReference>
<reference evidence="1 2" key="1">
    <citation type="journal article" date="2018" name="Nat. Biotechnol.">
        <title>A standardized bacterial taxonomy based on genome phylogeny substantially revises the tree of life.</title>
        <authorList>
            <person name="Parks D.H."/>
            <person name="Chuvochina M."/>
            <person name="Waite D.W."/>
            <person name="Rinke C."/>
            <person name="Skarshewski A."/>
            <person name="Chaumeil P.A."/>
            <person name="Hugenholtz P."/>
        </authorList>
    </citation>
    <scope>NUCLEOTIDE SEQUENCE [LARGE SCALE GENOMIC DNA]</scope>
    <source>
        <strain evidence="1">UBA10227</strain>
    </source>
</reference>
<protein>
    <submittedName>
        <fullName evidence="1">Uncharacterized protein</fullName>
    </submittedName>
</protein>